<feature type="transmembrane region" description="Helical" evidence="2">
    <location>
        <begin position="30"/>
        <end position="51"/>
    </location>
</feature>
<name>A0A852Z8H2_9ACTN</name>
<reference evidence="3 4" key="1">
    <citation type="submission" date="2020-07" db="EMBL/GenBank/DDBJ databases">
        <title>Sequencing the genomes of 1000 actinobacteria strains.</title>
        <authorList>
            <person name="Klenk H.-P."/>
        </authorList>
    </citation>
    <scope>NUCLEOTIDE SEQUENCE [LARGE SCALE GENOMIC DNA]</scope>
    <source>
        <strain evidence="3 4">DSM 18448</strain>
    </source>
</reference>
<keyword evidence="2" id="KW-0812">Transmembrane</keyword>
<evidence type="ECO:0000313" key="4">
    <source>
        <dbReference type="Proteomes" id="UP000579605"/>
    </source>
</evidence>
<gene>
    <name evidence="3" type="ORF">F4554_001163</name>
</gene>
<evidence type="ECO:0000256" key="2">
    <source>
        <dbReference type="SAM" id="Phobius"/>
    </source>
</evidence>
<keyword evidence="2" id="KW-0472">Membrane</keyword>
<accession>A0A852Z8H2</accession>
<comment type="caution">
    <text evidence="3">The sequence shown here is derived from an EMBL/GenBank/DDBJ whole genome shotgun (WGS) entry which is preliminary data.</text>
</comment>
<feature type="region of interest" description="Disordered" evidence="1">
    <location>
        <begin position="1"/>
        <end position="26"/>
    </location>
</feature>
<dbReference type="RefSeq" id="WP_179786409.1">
    <property type="nucleotide sequence ID" value="NZ_BAAARR010000022.1"/>
</dbReference>
<dbReference type="Proteomes" id="UP000579605">
    <property type="component" value="Unassembled WGS sequence"/>
</dbReference>
<evidence type="ECO:0000313" key="3">
    <source>
        <dbReference type="EMBL" id="NYH88525.1"/>
    </source>
</evidence>
<evidence type="ECO:0000256" key="1">
    <source>
        <dbReference type="SAM" id="MobiDB-lite"/>
    </source>
</evidence>
<feature type="transmembrane region" description="Helical" evidence="2">
    <location>
        <begin position="57"/>
        <end position="73"/>
    </location>
</feature>
<sequence length="76" mass="7846">MSTSADRAGRAGAVGGTRSPRARRRHTHPLAPGAVLVLAALVVPAVTWWWAFATVPVLLAWVVLALAAGYSISGSV</sequence>
<dbReference type="AlphaFoldDB" id="A0A852Z8H2"/>
<protein>
    <submittedName>
        <fullName evidence="3">Uncharacterized protein</fullName>
    </submittedName>
</protein>
<keyword evidence="4" id="KW-1185">Reference proteome</keyword>
<dbReference type="EMBL" id="JACBZH010000001">
    <property type="protein sequence ID" value="NYH88525.1"/>
    <property type="molecule type" value="Genomic_DNA"/>
</dbReference>
<proteinExistence type="predicted"/>
<organism evidence="3 4">
    <name type="scientific">Actinopolymorpha rutila</name>
    <dbReference type="NCBI Taxonomy" id="446787"/>
    <lineage>
        <taxon>Bacteria</taxon>
        <taxon>Bacillati</taxon>
        <taxon>Actinomycetota</taxon>
        <taxon>Actinomycetes</taxon>
        <taxon>Propionibacteriales</taxon>
        <taxon>Actinopolymorphaceae</taxon>
        <taxon>Actinopolymorpha</taxon>
    </lineage>
</organism>
<keyword evidence="2" id="KW-1133">Transmembrane helix</keyword>